<evidence type="ECO:0000313" key="2">
    <source>
        <dbReference type="EMBL" id="MBP2067778.1"/>
    </source>
</evidence>
<proteinExistence type="predicted"/>
<accession>A0ABS4N707</accession>
<sequence length="145" mass="15300">MAPLTNNTLTKWAAASSDTLALGLITEGIGLGLPITPLPRFNDARPRTLPWRATSPLHEAGVTVLLEEGDFAPHEPKNPAGSPVAVGAPSKVEAPTSSPQGLLPPTPVTPGPECSLWSATTRSPEDYRRVLAMSACARLFSTHWT</sequence>
<dbReference type="EMBL" id="JAGGLR010000033">
    <property type="protein sequence ID" value="MBP2067778.1"/>
    <property type="molecule type" value="Genomic_DNA"/>
</dbReference>
<dbReference type="Proteomes" id="UP000756710">
    <property type="component" value="Unassembled WGS sequence"/>
</dbReference>
<protein>
    <submittedName>
        <fullName evidence="2">Uncharacterized protein</fullName>
    </submittedName>
</protein>
<organism evidence="2 3">
    <name type="scientific">Streptomyces iranensis</name>
    <dbReference type="NCBI Taxonomy" id="576784"/>
    <lineage>
        <taxon>Bacteria</taxon>
        <taxon>Bacillati</taxon>
        <taxon>Actinomycetota</taxon>
        <taxon>Actinomycetes</taxon>
        <taxon>Kitasatosporales</taxon>
        <taxon>Streptomycetaceae</taxon>
        <taxon>Streptomyces</taxon>
        <taxon>Streptomyces violaceusniger group</taxon>
    </lineage>
</organism>
<keyword evidence="3" id="KW-1185">Reference proteome</keyword>
<gene>
    <name evidence="2" type="ORF">J2Z30_008845</name>
</gene>
<evidence type="ECO:0000256" key="1">
    <source>
        <dbReference type="SAM" id="MobiDB-lite"/>
    </source>
</evidence>
<feature type="region of interest" description="Disordered" evidence="1">
    <location>
        <begin position="71"/>
        <end position="113"/>
    </location>
</feature>
<reference evidence="2 3" key="1">
    <citation type="submission" date="2021-03" db="EMBL/GenBank/DDBJ databases">
        <title>Genomic Encyclopedia of Type Strains, Phase IV (KMG-IV): sequencing the most valuable type-strain genomes for metagenomic binning, comparative biology and taxonomic classification.</title>
        <authorList>
            <person name="Goeker M."/>
        </authorList>
    </citation>
    <scope>NUCLEOTIDE SEQUENCE [LARGE SCALE GENOMIC DNA]</scope>
    <source>
        <strain evidence="2 3">DSM 41954</strain>
    </source>
</reference>
<comment type="caution">
    <text evidence="2">The sequence shown here is derived from an EMBL/GenBank/DDBJ whole genome shotgun (WGS) entry which is preliminary data.</text>
</comment>
<name>A0ABS4N707_9ACTN</name>
<evidence type="ECO:0000313" key="3">
    <source>
        <dbReference type="Proteomes" id="UP000756710"/>
    </source>
</evidence>